<feature type="domain" description="Response regulatory" evidence="4">
    <location>
        <begin position="3"/>
        <end position="123"/>
    </location>
</feature>
<dbReference type="GO" id="GO:0000156">
    <property type="term" value="F:phosphorelay response regulator activity"/>
    <property type="evidence" value="ECO:0007669"/>
    <property type="project" value="InterPro"/>
</dbReference>
<dbReference type="PROSITE" id="PS50110">
    <property type="entry name" value="RESPONSE_REGULATORY"/>
    <property type="match status" value="1"/>
</dbReference>
<dbReference type="PROSITE" id="PS50930">
    <property type="entry name" value="HTH_LYTTR"/>
    <property type="match status" value="1"/>
</dbReference>
<dbReference type="PANTHER" id="PTHR37299">
    <property type="entry name" value="TRANSCRIPTIONAL REGULATOR-RELATED"/>
    <property type="match status" value="1"/>
</dbReference>
<dbReference type="SMART" id="SM00448">
    <property type="entry name" value="REC"/>
    <property type="match status" value="1"/>
</dbReference>
<dbReference type="HOGENOM" id="CLU_000445_14_2_9"/>
<reference evidence="6 7" key="1">
    <citation type="submission" date="2011-08" db="EMBL/GenBank/DDBJ databases">
        <title>The Genome Sequence of Clostridium hathewayi WAL-18680.</title>
        <authorList>
            <consortium name="The Broad Institute Genome Sequencing Platform"/>
            <person name="Earl A."/>
            <person name="Ward D."/>
            <person name="Feldgarden M."/>
            <person name="Gevers D."/>
            <person name="Finegold S.M."/>
            <person name="Summanen P.H."/>
            <person name="Molitoris D.R."/>
            <person name="Song M."/>
            <person name="Daigneault M."/>
            <person name="Allen-Vercoe E."/>
            <person name="Young S.K."/>
            <person name="Zeng Q."/>
            <person name="Gargeya S."/>
            <person name="Fitzgerald M."/>
            <person name="Haas B."/>
            <person name="Abouelleil A."/>
            <person name="Alvarado L."/>
            <person name="Arachchi H.M."/>
            <person name="Berlin A."/>
            <person name="Brown A."/>
            <person name="Chapman S.B."/>
            <person name="Chen Z."/>
            <person name="Dunbar C."/>
            <person name="Freedman E."/>
            <person name="Gearin G."/>
            <person name="Gellesch M."/>
            <person name="Goldberg J."/>
            <person name="Griggs A."/>
            <person name="Gujja S."/>
            <person name="Heiman D."/>
            <person name="Howarth C."/>
            <person name="Larson L."/>
            <person name="Lui A."/>
            <person name="MacDonald P.J.P."/>
            <person name="Montmayeur A."/>
            <person name="Murphy C."/>
            <person name="Neiman D."/>
            <person name="Pearson M."/>
            <person name="Priest M."/>
            <person name="Roberts A."/>
            <person name="Saif S."/>
            <person name="Shea T."/>
            <person name="Shenoy N."/>
            <person name="Sisk P."/>
            <person name="Stolte C."/>
            <person name="Sykes S."/>
            <person name="Wortman J."/>
            <person name="Nusbaum C."/>
            <person name="Birren B."/>
        </authorList>
    </citation>
    <scope>NUCLEOTIDE SEQUENCE [LARGE SCALE GENOMIC DNA]</scope>
    <source>
        <strain evidence="6 7">WAL-18680</strain>
    </source>
</reference>
<dbReference type="AlphaFoldDB" id="G5IN10"/>
<dbReference type="EMBL" id="ADLN01000127">
    <property type="protein sequence ID" value="EHI56981.1"/>
    <property type="molecule type" value="Genomic_DNA"/>
</dbReference>
<comment type="function">
    <text evidence="2">May play the central regulatory role in sporulation. It may be an element of the effector pathway responsible for the activation of sporulation genes in response to nutritional stress. Spo0A may act in concert with spo0H (a sigma factor) to control the expression of some genes that are critical to the sporulation process.</text>
</comment>
<evidence type="ECO:0000313" key="7">
    <source>
        <dbReference type="Proteomes" id="UP000005384"/>
    </source>
</evidence>
<dbReference type="Proteomes" id="UP000005384">
    <property type="component" value="Unassembled WGS sequence"/>
</dbReference>
<name>G5IN10_9FIRM</name>
<evidence type="ECO:0000259" key="5">
    <source>
        <dbReference type="PROSITE" id="PS50930"/>
    </source>
</evidence>
<dbReference type="Gene3D" id="3.40.50.2300">
    <property type="match status" value="1"/>
</dbReference>
<dbReference type="InterPro" id="IPR011006">
    <property type="entry name" value="CheY-like_superfamily"/>
</dbReference>
<protein>
    <recommendedName>
        <fullName evidence="1">Stage 0 sporulation protein A homolog</fullName>
    </recommendedName>
</protein>
<dbReference type="InterPro" id="IPR001789">
    <property type="entry name" value="Sig_transdc_resp-reg_receiver"/>
</dbReference>
<comment type="caution">
    <text evidence="3">Lacks conserved residue(s) required for the propagation of feature annotation.</text>
</comment>
<dbReference type="SUPFAM" id="SSF52172">
    <property type="entry name" value="CheY-like"/>
    <property type="match status" value="1"/>
</dbReference>
<comment type="caution">
    <text evidence="6">The sequence shown here is derived from an EMBL/GenBank/DDBJ whole genome shotgun (WGS) entry which is preliminary data.</text>
</comment>
<gene>
    <name evidence="6" type="ORF">HMPREF9473_04888</name>
</gene>
<dbReference type="SMART" id="SM00850">
    <property type="entry name" value="LytTR"/>
    <property type="match status" value="1"/>
</dbReference>
<dbReference type="InterPro" id="IPR007492">
    <property type="entry name" value="LytTR_DNA-bd_dom"/>
</dbReference>
<dbReference type="PANTHER" id="PTHR37299:SF1">
    <property type="entry name" value="STAGE 0 SPORULATION PROTEIN A HOMOLOG"/>
    <property type="match status" value="1"/>
</dbReference>
<dbReference type="InterPro" id="IPR046947">
    <property type="entry name" value="LytR-like"/>
</dbReference>
<dbReference type="Pfam" id="PF04397">
    <property type="entry name" value="LytTR"/>
    <property type="match status" value="1"/>
</dbReference>
<dbReference type="Pfam" id="PF00072">
    <property type="entry name" value="Response_reg"/>
    <property type="match status" value="1"/>
</dbReference>
<organism evidence="6 7">
    <name type="scientific">Hungatella hathewayi WAL-18680</name>
    <dbReference type="NCBI Taxonomy" id="742737"/>
    <lineage>
        <taxon>Bacteria</taxon>
        <taxon>Bacillati</taxon>
        <taxon>Bacillota</taxon>
        <taxon>Clostridia</taxon>
        <taxon>Lachnospirales</taxon>
        <taxon>Lachnospiraceae</taxon>
        <taxon>Hungatella</taxon>
    </lineage>
</organism>
<dbReference type="Gene3D" id="2.40.50.1020">
    <property type="entry name" value="LytTr DNA-binding domain"/>
    <property type="match status" value="1"/>
</dbReference>
<evidence type="ECO:0000259" key="4">
    <source>
        <dbReference type="PROSITE" id="PS50110"/>
    </source>
</evidence>
<feature type="domain" description="HTH LytTR-type" evidence="5">
    <location>
        <begin position="141"/>
        <end position="229"/>
    </location>
</feature>
<dbReference type="RefSeq" id="WP_006782876.1">
    <property type="nucleotide sequence ID" value="NZ_CP040506.1"/>
</dbReference>
<dbReference type="GO" id="GO:0003677">
    <property type="term" value="F:DNA binding"/>
    <property type="evidence" value="ECO:0007669"/>
    <property type="project" value="InterPro"/>
</dbReference>
<accession>G5IN10</accession>
<evidence type="ECO:0000256" key="2">
    <source>
        <dbReference type="ARBA" id="ARBA00024867"/>
    </source>
</evidence>
<evidence type="ECO:0000313" key="6">
    <source>
        <dbReference type="EMBL" id="EHI56981.1"/>
    </source>
</evidence>
<evidence type="ECO:0000256" key="1">
    <source>
        <dbReference type="ARBA" id="ARBA00018672"/>
    </source>
</evidence>
<sequence>MMFVAIVESEKLFADYLSSLLYSWVQKRNSPSLLRIHIFSSGEEFLESELNDYRVIFMAVKLAGNLDGIETARCVKKMGYSTPVVITTLYEEYVFEGYQVDALDYLIKPVSPERLEACMERIMEQDAAGVYTIITATSMQKIPYRDIMYFQSFNHYVEIHMADGYHKQLIALSKLVRTLPLQFCRCHRTMIVNMNYVKRISGMEVEMQNGKCFPISASYLNEMKECFLKRLL</sequence>
<keyword evidence="7" id="KW-1185">Reference proteome</keyword>
<evidence type="ECO:0000256" key="3">
    <source>
        <dbReference type="PROSITE-ProRule" id="PRU00169"/>
    </source>
</evidence>
<proteinExistence type="predicted"/>
<dbReference type="PATRIC" id="fig|742737.3.peg.4870"/>